<dbReference type="EMBL" id="JBBPBN010000009">
    <property type="protein sequence ID" value="KAK9031959.1"/>
    <property type="molecule type" value="Genomic_DNA"/>
</dbReference>
<evidence type="ECO:0000313" key="2">
    <source>
        <dbReference type="Proteomes" id="UP001396334"/>
    </source>
</evidence>
<accession>A0ABR2T420</accession>
<sequence>MNTNFISKPTSVRVIHVRPPLPSVPLLTTMMMVIDVGPPLPYVPPPDYDDGIPPGFGPAASQDEDDLLEFNF</sequence>
<keyword evidence="2" id="KW-1185">Reference proteome</keyword>
<evidence type="ECO:0000313" key="1">
    <source>
        <dbReference type="EMBL" id="KAK9031959.1"/>
    </source>
</evidence>
<comment type="caution">
    <text evidence="1">The sequence shown here is derived from an EMBL/GenBank/DDBJ whole genome shotgun (WGS) entry which is preliminary data.</text>
</comment>
<dbReference type="Proteomes" id="UP001396334">
    <property type="component" value="Unassembled WGS sequence"/>
</dbReference>
<organism evidence="1 2">
    <name type="scientific">Hibiscus sabdariffa</name>
    <name type="common">roselle</name>
    <dbReference type="NCBI Taxonomy" id="183260"/>
    <lineage>
        <taxon>Eukaryota</taxon>
        <taxon>Viridiplantae</taxon>
        <taxon>Streptophyta</taxon>
        <taxon>Embryophyta</taxon>
        <taxon>Tracheophyta</taxon>
        <taxon>Spermatophyta</taxon>
        <taxon>Magnoliopsida</taxon>
        <taxon>eudicotyledons</taxon>
        <taxon>Gunneridae</taxon>
        <taxon>Pentapetalae</taxon>
        <taxon>rosids</taxon>
        <taxon>malvids</taxon>
        <taxon>Malvales</taxon>
        <taxon>Malvaceae</taxon>
        <taxon>Malvoideae</taxon>
        <taxon>Hibiscus</taxon>
    </lineage>
</organism>
<proteinExistence type="predicted"/>
<protein>
    <submittedName>
        <fullName evidence="1">Uncharacterized protein</fullName>
    </submittedName>
</protein>
<gene>
    <name evidence="1" type="ORF">V6N11_056244</name>
</gene>
<reference evidence="1 2" key="1">
    <citation type="journal article" date="2024" name="G3 (Bethesda)">
        <title>Genome assembly of Hibiscus sabdariffa L. provides insights into metabolisms of medicinal natural products.</title>
        <authorList>
            <person name="Kim T."/>
        </authorList>
    </citation>
    <scope>NUCLEOTIDE SEQUENCE [LARGE SCALE GENOMIC DNA]</scope>
    <source>
        <strain evidence="1">TK-2024</strain>
        <tissue evidence="1">Old leaves</tissue>
    </source>
</reference>
<name>A0ABR2T420_9ROSI</name>